<dbReference type="GO" id="GO:0008939">
    <property type="term" value="F:nicotinate-nucleotide-dimethylbenzimidazole phosphoribosyltransferase activity"/>
    <property type="evidence" value="ECO:0007669"/>
    <property type="project" value="UniProtKB-UniRule"/>
</dbReference>
<sequence>MSRWEEKVQTILNQIGPLDEAAMAAAQARLDRLTKPPGSLGQLEAYAVRLAGIAGTVQARFPKKAVVVMAADHGVVEEGVSAYPAEVTPQMVRNFLTGGAAINALARLAGADVVCVDVGVAVDIDHPALVRKKVRYGTANFTKGPAMTRAEALEALCVGIEVAEELADRGYRLLATGEMGIGNTTSAAALLAAFTGDDPADCVGRGTGVNAAALARKAEAVRRALAVNRPDPHDPVDVLHKVGGLEIAALAGLMLGAAARRVPVVVDGFPASSAALVACRLAPRVKDYLFPSHQSAERGHRRLLALLGLAPPLHVDMRLGEGTGAVLAFHLLEAACRIRDEMATFADAGVSGPVVAEEAAQP</sequence>
<evidence type="ECO:0000256" key="9">
    <source>
        <dbReference type="ARBA" id="ARBA00030686"/>
    </source>
</evidence>
<evidence type="ECO:0000256" key="2">
    <source>
        <dbReference type="ARBA" id="ARBA00005049"/>
    </source>
</evidence>
<dbReference type="CDD" id="cd02439">
    <property type="entry name" value="DMB-PRT_CobT"/>
    <property type="match status" value="1"/>
</dbReference>
<evidence type="ECO:0000256" key="11">
    <source>
        <dbReference type="HAMAP-Rule" id="MF_00230"/>
    </source>
</evidence>
<comment type="caution">
    <text evidence="12">The sequence shown here is derived from an EMBL/GenBank/DDBJ whole genome shotgun (WGS) entry which is preliminary data.</text>
</comment>
<dbReference type="PANTHER" id="PTHR43463">
    <property type="entry name" value="NICOTINATE-NUCLEOTIDE--DIMETHYLBENZIMIDAZOLE PHOSPHORIBOSYLTRANSFERASE"/>
    <property type="match status" value="1"/>
</dbReference>
<comment type="pathway">
    <text evidence="2 11">Nucleoside biosynthesis; alpha-ribazole biosynthesis; alpha-ribazole from 5,6-dimethylbenzimidazole: step 1/2.</text>
</comment>
<feature type="active site" description="Proton acceptor" evidence="11">
    <location>
        <position position="321"/>
    </location>
</feature>
<dbReference type="InterPro" id="IPR003200">
    <property type="entry name" value="Nict_dMeBzImd_PRibTrfase"/>
</dbReference>
<comment type="similarity">
    <text evidence="3 11">Belongs to the CobT family.</text>
</comment>
<evidence type="ECO:0000313" key="12">
    <source>
        <dbReference type="EMBL" id="GGK03081.1"/>
    </source>
</evidence>
<accession>A0A8J3FBU3</accession>
<dbReference type="PANTHER" id="PTHR43463:SF1">
    <property type="entry name" value="NICOTINATE-NUCLEOTIDE--DIMETHYLBENZIMIDAZOLE PHOSPHORIBOSYLTRANSFERASE"/>
    <property type="match status" value="1"/>
</dbReference>
<name>A0A8J3FBU3_9BACI</name>
<dbReference type="InterPro" id="IPR023195">
    <property type="entry name" value="Nict_dMeBzImd_PRibTrfase_N"/>
</dbReference>
<evidence type="ECO:0000256" key="7">
    <source>
        <dbReference type="ARBA" id="ARBA00022676"/>
    </source>
</evidence>
<evidence type="ECO:0000313" key="13">
    <source>
        <dbReference type="Proteomes" id="UP000637720"/>
    </source>
</evidence>
<dbReference type="InterPro" id="IPR036087">
    <property type="entry name" value="Nict_dMeBzImd_PRibTrfase_sf"/>
</dbReference>
<keyword evidence="7 11" id="KW-0328">Glycosyltransferase</keyword>
<dbReference type="Gene3D" id="1.10.1610.10">
    <property type="match status" value="1"/>
</dbReference>
<dbReference type="Proteomes" id="UP000637720">
    <property type="component" value="Unassembled WGS sequence"/>
</dbReference>
<evidence type="ECO:0000256" key="5">
    <source>
        <dbReference type="ARBA" id="ARBA00015486"/>
    </source>
</evidence>
<keyword evidence="6 11" id="KW-0169">Cobalamin biosynthesis</keyword>
<dbReference type="Gene3D" id="3.40.50.10210">
    <property type="match status" value="1"/>
</dbReference>
<protein>
    <recommendedName>
        <fullName evidence="5 11">Nicotinate-nucleotide--dimethylbenzimidazole phosphoribosyltransferase</fullName>
        <shortName evidence="11">NN:DBI PRT</shortName>
        <ecNumber evidence="4 11">2.4.2.21</ecNumber>
    </recommendedName>
    <alternativeName>
        <fullName evidence="9 11">N(1)-alpha-phosphoribosyltransferase</fullName>
    </alternativeName>
</protein>
<comment type="function">
    <text evidence="1 11">Catalyzes the synthesis of alpha-ribazole-5'-phosphate from nicotinate mononucleotide (NAMN) and 5,6-dimethylbenzimidazole (DMB).</text>
</comment>
<evidence type="ECO:0000256" key="1">
    <source>
        <dbReference type="ARBA" id="ARBA00002197"/>
    </source>
</evidence>
<dbReference type="UniPathway" id="UPA00061">
    <property type="reaction ID" value="UER00516"/>
</dbReference>
<proteinExistence type="inferred from homology"/>
<dbReference type="AlphaFoldDB" id="A0A8J3FBU3"/>
<dbReference type="RefSeq" id="WP_188817562.1">
    <property type="nucleotide sequence ID" value="NZ_BMOF01000034.1"/>
</dbReference>
<dbReference type="EMBL" id="BMOF01000034">
    <property type="protein sequence ID" value="GGK03081.1"/>
    <property type="molecule type" value="Genomic_DNA"/>
</dbReference>
<dbReference type="NCBIfam" id="TIGR03160">
    <property type="entry name" value="cobT_DBIPRT"/>
    <property type="match status" value="1"/>
</dbReference>
<evidence type="ECO:0000256" key="10">
    <source>
        <dbReference type="ARBA" id="ARBA00047340"/>
    </source>
</evidence>
<dbReference type="EC" id="2.4.2.21" evidence="4 11"/>
<keyword evidence="8 11" id="KW-0808">Transferase</keyword>
<comment type="catalytic activity">
    <reaction evidence="10 11">
        <text>5,6-dimethylbenzimidazole + nicotinate beta-D-ribonucleotide = alpha-ribazole 5'-phosphate + nicotinate + H(+)</text>
        <dbReference type="Rhea" id="RHEA:11196"/>
        <dbReference type="ChEBI" id="CHEBI:15378"/>
        <dbReference type="ChEBI" id="CHEBI:15890"/>
        <dbReference type="ChEBI" id="CHEBI:32544"/>
        <dbReference type="ChEBI" id="CHEBI:57502"/>
        <dbReference type="ChEBI" id="CHEBI:57918"/>
        <dbReference type="EC" id="2.4.2.21"/>
    </reaction>
</comment>
<dbReference type="InterPro" id="IPR017846">
    <property type="entry name" value="Nict_dMeBzImd_PRibTrfase_bact"/>
</dbReference>
<dbReference type="SUPFAM" id="SSF52733">
    <property type="entry name" value="Nicotinate mononucleotide:5,6-dimethylbenzimidazole phosphoribosyltransferase (CobT)"/>
    <property type="match status" value="1"/>
</dbReference>
<dbReference type="GO" id="GO:0009236">
    <property type="term" value="P:cobalamin biosynthetic process"/>
    <property type="evidence" value="ECO:0007669"/>
    <property type="project" value="UniProtKB-UniRule"/>
</dbReference>
<evidence type="ECO:0000256" key="6">
    <source>
        <dbReference type="ARBA" id="ARBA00022573"/>
    </source>
</evidence>
<evidence type="ECO:0000256" key="8">
    <source>
        <dbReference type="ARBA" id="ARBA00022679"/>
    </source>
</evidence>
<dbReference type="HAMAP" id="MF_00230">
    <property type="entry name" value="CobT"/>
    <property type="match status" value="1"/>
</dbReference>
<dbReference type="Pfam" id="PF02277">
    <property type="entry name" value="DBI_PRT"/>
    <property type="match status" value="1"/>
</dbReference>
<evidence type="ECO:0000256" key="4">
    <source>
        <dbReference type="ARBA" id="ARBA00011991"/>
    </source>
</evidence>
<dbReference type="FunFam" id="3.40.50.10210:FF:000001">
    <property type="entry name" value="Nicotinate-nucleotide--dimethylbenzimidazole phosphoribosyltransferase"/>
    <property type="match status" value="1"/>
</dbReference>
<gene>
    <name evidence="11 12" type="primary">cobT</name>
    <name evidence="12" type="ORF">GCM10007043_16380</name>
</gene>
<dbReference type="NCBIfam" id="NF000996">
    <property type="entry name" value="PRK00105.1"/>
    <property type="match status" value="1"/>
</dbReference>
<organism evidence="12 13">
    <name type="scientific">Calditerricola satsumensis</name>
    <dbReference type="NCBI Taxonomy" id="373054"/>
    <lineage>
        <taxon>Bacteria</taxon>
        <taxon>Bacillati</taxon>
        <taxon>Bacillota</taxon>
        <taxon>Bacilli</taxon>
        <taxon>Bacillales</taxon>
        <taxon>Bacillaceae</taxon>
        <taxon>Calditerricola</taxon>
    </lineage>
</organism>
<reference evidence="12" key="1">
    <citation type="journal article" date="2014" name="Int. J. Syst. Evol. Microbiol.">
        <title>Complete genome sequence of Corynebacterium casei LMG S-19264T (=DSM 44701T), isolated from a smear-ripened cheese.</title>
        <authorList>
            <consortium name="US DOE Joint Genome Institute (JGI-PGF)"/>
            <person name="Walter F."/>
            <person name="Albersmeier A."/>
            <person name="Kalinowski J."/>
            <person name="Ruckert C."/>
        </authorList>
    </citation>
    <scope>NUCLEOTIDE SEQUENCE</scope>
    <source>
        <strain evidence="12">JCM 14719</strain>
    </source>
</reference>
<keyword evidence="13" id="KW-1185">Reference proteome</keyword>
<evidence type="ECO:0000256" key="3">
    <source>
        <dbReference type="ARBA" id="ARBA00007110"/>
    </source>
</evidence>
<reference evidence="12" key="2">
    <citation type="submission" date="2020-09" db="EMBL/GenBank/DDBJ databases">
        <authorList>
            <person name="Sun Q."/>
            <person name="Ohkuma M."/>
        </authorList>
    </citation>
    <scope>NUCLEOTIDE SEQUENCE</scope>
    <source>
        <strain evidence="12">JCM 14719</strain>
    </source>
</reference>